<evidence type="ECO:0000313" key="3">
    <source>
        <dbReference type="Proteomes" id="UP000474757"/>
    </source>
</evidence>
<gene>
    <name evidence="2" type="ORF">GZA08_13995</name>
</gene>
<evidence type="ECO:0000313" key="2">
    <source>
        <dbReference type="EMBL" id="NDV02078.1"/>
    </source>
</evidence>
<dbReference type="EMBL" id="JAAGAB010000003">
    <property type="protein sequence ID" value="NDV02078.1"/>
    <property type="molecule type" value="Genomic_DNA"/>
</dbReference>
<reference evidence="2 3" key="1">
    <citation type="submission" date="2020-02" db="EMBL/GenBank/DDBJ databases">
        <title>Pseudoroseicyclus tamarix, sp. nov., isolated from offshore sediment of a Tamarix chinensis forest.</title>
        <authorList>
            <person name="Gai Y."/>
        </authorList>
    </citation>
    <scope>NUCLEOTIDE SEQUENCE [LARGE SCALE GENOMIC DNA]</scope>
    <source>
        <strain evidence="2 3">CLL3-39</strain>
    </source>
</reference>
<protein>
    <submittedName>
        <fullName evidence="2">Uncharacterized protein</fullName>
    </submittedName>
</protein>
<keyword evidence="3" id="KW-1185">Reference proteome</keyword>
<proteinExistence type="predicted"/>
<comment type="caution">
    <text evidence="2">The sequence shown here is derived from an EMBL/GenBank/DDBJ whole genome shotgun (WGS) entry which is preliminary data.</text>
</comment>
<dbReference type="RefSeq" id="WP_163894690.1">
    <property type="nucleotide sequence ID" value="NZ_JAAFYS010000003.1"/>
</dbReference>
<dbReference type="Proteomes" id="UP000474757">
    <property type="component" value="Unassembled WGS sequence"/>
</dbReference>
<organism evidence="2 3">
    <name type="scientific">Pseudoroseicyclus tamaricis</name>
    <dbReference type="NCBI Taxonomy" id="2705421"/>
    <lineage>
        <taxon>Bacteria</taxon>
        <taxon>Pseudomonadati</taxon>
        <taxon>Pseudomonadota</taxon>
        <taxon>Alphaproteobacteria</taxon>
        <taxon>Rhodobacterales</taxon>
        <taxon>Paracoccaceae</taxon>
        <taxon>Pseudoroseicyclus</taxon>
    </lineage>
</organism>
<name>A0A6B2JUS2_9RHOB</name>
<feature type="region of interest" description="Disordered" evidence="1">
    <location>
        <begin position="63"/>
        <end position="98"/>
    </location>
</feature>
<evidence type="ECO:0000256" key="1">
    <source>
        <dbReference type="SAM" id="MobiDB-lite"/>
    </source>
</evidence>
<accession>A0A6B2JUS2</accession>
<sequence>MATDYGALSRVMEGRMRFSGLPKGRTETGQVVEVGVSLFGRLPEQPYRMEVLECDEDAMVLRPPSVGRGSSGGITRFGSHRCPAGARGSLTGSRSRRE</sequence>
<dbReference type="AlphaFoldDB" id="A0A6B2JUS2"/>